<evidence type="ECO:0000256" key="1">
    <source>
        <dbReference type="SAM" id="MobiDB-lite"/>
    </source>
</evidence>
<dbReference type="PANTHER" id="PTHR31751:SF42">
    <property type="entry name" value="PROTEIN CBG10204"/>
    <property type="match status" value="1"/>
</dbReference>
<keyword evidence="3" id="KW-1185">Reference proteome</keyword>
<proteinExistence type="predicted"/>
<evidence type="ECO:0000313" key="3">
    <source>
        <dbReference type="Proteomes" id="UP000001593"/>
    </source>
</evidence>
<dbReference type="PANTHER" id="PTHR31751">
    <property type="entry name" value="SI:CH211-108C17.2-RELATED-RELATED"/>
    <property type="match status" value="1"/>
</dbReference>
<dbReference type="AlphaFoldDB" id="A7SHK7"/>
<dbReference type="OMA" id="DEEYNCE"/>
<gene>
    <name evidence="2" type="ORF">NEMVEDRAFT_v1g212397</name>
</gene>
<evidence type="ECO:0000313" key="2">
    <source>
        <dbReference type="EMBL" id="EDO36794.1"/>
    </source>
</evidence>
<organism evidence="2 3">
    <name type="scientific">Nematostella vectensis</name>
    <name type="common">Starlet sea anemone</name>
    <dbReference type="NCBI Taxonomy" id="45351"/>
    <lineage>
        <taxon>Eukaryota</taxon>
        <taxon>Metazoa</taxon>
        <taxon>Cnidaria</taxon>
        <taxon>Anthozoa</taxon>
        <taxon>Hexacorallia</taxon>
        <taxon>Actiniaria</taxon>
        <taxon>Edwardsiidae</taxon>
        <taxon>Nematostella</taxon>
    </lineage>
</organism>
<name>A7SHK7_NEMVE</name>
<feature type="compositionally biased region" description="Basic and acidic residues" evidence="1">
    <location>
        <begin position="37"/>
        <end position="49"/>
    </location>
</feature>
<sequence length="608" mass="68800">MEKTADNEEIALDASDEVIAMNSDEQDYMVDGGAQHEANKTNKNEENEKSKKKNEKRKQRKNTDRKREPKKIKTRIPVVCGERVAIFTNRRNDRVAYSRGVRPRASKAQVCNHEELISIVSSVLLNSITLYDVAQKLVKKGVGVQARETEELPPEMEEDDNTEDEEAEEDDDFMSEEEPEFQPSAEESYLSEDEEYNCEYIQSDSLKKEPKYTVFLSQLLLLFHCCHFCSWKNPLVQTKTVGTCISVTSSCANPKCRKEMSWRSQPMMPGTKVAAGNFLLSYAILVASYEHKRIFLFPAIYIYWKKYQTAMIEKAKSLGAVVMAGRHDSMGKEWIKPCENHFYWSARSTTNGNGLVISAKLKSFLSHITNKHTDLDDPLFNRCAHSPEFEKVEKALTDTRLVSAIKQASPLDQTSSLEGFHSVLNHYAPKMIGFSYVRMFIRHVVATVHFNCNLQREPRRRPDGTIQETVVYPKFKNGEATVRDVKVAPNFDYVDDIFETVCQAIASNSLTAASEELQQMTPAAMNTMLDKQPREEAIAKRHACQQMTVQDVPPTTPVAVVLQQEADAAAAAAARGSVQAKPTCRFCKQPMKCHSKVDCPRNMPSTQD</sequence>
<dbReference type="EMBL" id="DS469661">
    <property type="protein sequence ID" value="EDO36794.1"/>
    <property type="molecule type" value="Genomic_DNA"/>
</dbReference>
<dbReference type="Proteomes" id="UP000001593">
    <property type="component" value="Unassembled WGS sequence"/>
</dbReference>
<feature type="region of interest" description="Disordered" evidence="1">
    <location>
        <begin position="1"/>
        <end position="73"/>
    </location>
</feature>
<protein>
    <submittedName>
        <fullName evidence="2">Uncharacterized protein</fullName>
    </submittedName>
</protein>
<feature type="compositionally biased region" description="Acidic residues" evidence="1">
    <location>
        <begin position="151"/>
        <end position="180"/>
    </location>
</feature>
<dbReference type="HOGENOM" id="CLU_449259_0_0_1"/>
<accession>A7SHK7</accession>
<feature type="region of interest" description="Disordered" evidence="1">
    <location>
        <begin position="146"/>
        <end position="192"/>
    </location>
</feature>
<feature type="compositionally biased region" description="Basic residues" evidence="1">
    <location>
        <begin position="50"/>
        <end position="60"/>
    </location>
</feature>
<reference evidence="2 3" key="1">
    <citation type="journal article" date="2007" name="Science">
        <title>Sea anemone genome reveals ancestral eumetazoan gene repertoire and genomic organization.</title>
        <authorList>
            <person name="Putnam N.H."/>
            <person name="Srivastava M."/>
            <person name="Hellsten U."/>
            <person name="Dirks B."/>
            <person name="Chapman J."/>
            <person name="Salamov A."/>
            <person name="Terry A."/>
            <person name="Shapiro H."/>
            <person name="Lindquist E."/>
            <person name="Kapitonov V.V."/>
            <person name="Jurka J."/>
            <person name="Genikhovich G."/>
            <person name="Grigoriev I.V."/>
            <person name="Lucas S.M."/>
            <person name="Steele R.E."/>
            <person name="Finnerty J.R."/>
            <person name="Technau U."/>
            <person name="Martindale M.Q."/>
            <person name="Rokhsar D.S."/>
        </authorList>
    </citation>
    <scope>NUCLEOTIDE SEQUENCE [LARGE SCALE GENOMIC DNA]</scope>
    <source>
        <strain evidence="3">CH2 X CH6</strain>
    </source>
</reference>
<dbReference type="eggNOG" id="ENOG502QSS1">
    <property type="taxonomic scope" value="Eukaryota"/>
</dbReference>
<dbReference type="InParanoid" id="A7SHK7"/>
<feature type="compositionally biased region" description="Acidic residues" evidence="1">
    <location>
        <begin position="7"/>
        <end position="16"/>
    </location>
</feature>